<dbReference type="InterPro" id="IPR029052">
    <property type="entry name" value="Metallo-depent_PP-like"/>
</dbReference>
<dbReference type="InterPro" id="IPR004843">
    <property type="entry name" value="Calcineurin-like_PHP"/>
</dbReference>
<feature type="domain" description="Calcineurin-like phosphoesterase" evidence="1">
    <location>
        <begin position="18"/>
        <end position="240"/>
    </location>
</feature>
<accession>A0ABP2F4P7</accession>
<organism evidence="2 3">
    <name type="scientific">Ajellomyces dermatitidis (strain ER-3 / ATCC MYA-2586)</name>
    <name type="common">Blastomyces dermatitidis</name>
    <dbReference type="NCBI Taxonomy" id="559297"/>
    <lineage>
        <taxon>Eukaryota</taxon>
        <taxon>Fungi</taxon>
        <taxon>Dikarya</taxon>
        <taxon>Ascomycota</taxon>
        <taxon>Pezizomycotina</taxon>
        <taxon>Eurotiomycetes</taxon>
        <taxon>Eurotiomycetidae</taxon>
        <taxon>Onygenales</taxon>
        <taxon>Ajellomycetaceae</taxon>
        <taxon>Blastomyces</taxon>
    </lineage>
</organism>
<keyword evidence="3" id="KW-1185">Reference proteome</keyword>
<dbReference type="Pfam" id="PF00149">
    <property type="entry name" value="Metallophos"/>
    <property type="match status" value="1"/>
</dbReference>
<dbReference type="CDD" id="cd07404">
    <property type="entry name" value="MPP_MS158"/>
    <property type="match status" value="1"/>
</dbReference>
<dbReference type="EMBL" id="EQ999977">
    <property type="protein sequence ID" value="EEQ90192.2"/>
    <property type="molecule type" value="Genomic_DNA"/>
</dbReference>
<evidence type="ECO:0000313" key="2">
    <source>
        <dbReference type="EMBL" id="EEQ90192.2"/>
    </source>
</evidence>
<dbReference type="Proteomes" id="UP000002039">
    <property type="component" value="Unassembled WGS sequence"/>
</dbReference>
<dbReference type="PANTHER" id="PTHR37844:SF2">
    <property type="entry name" value="SER_THR PROTEIN PHOSPHATASE SUPERFAMILY (AFU_ORTHOLOGUE AFUA_1G14840)"/>
    <property type="match status" value="1"/>
</dbReference>
<reference evidence="3" key="1">
    <citation type="journal article" date="2015" name="PLoS Genet.">
        <title>The dynamic genome and transcriptome of the human fungal pathogen Blastomyces and close relative Emmonsia.</title>
        <authorList>
            <person name="Munoz J.F."/>
            <person name="Gauthier G.M."/>
            <person name="Desjardins C.A."/>
            <person name="Gallo J.E."/>
            <person name="Holder J."/>
            <person name="Sullivan T.D."/>
            <person name="Marty A.J."/>
            <person name="Carmen J.C."/>
            <person name="Chen Z."/>
            <person name="Ding L."/>
            <person name="Gujja S."/>
            <person name="Magrini V."/>
            <person name="Misas E."/>
            <person name="Mitreva M."/>
            <person name="Priest M."/>
            <person name="Saif S."/>
            <person name="Whiston E.A."/>
            <person name="Young S."/>
            <person name="Zeng Q."/>
            <person name="Goldman W.E."/>
            <person name="Mardis E.R."/>
            <person name="Taylor J.W."/>
            <person name="McEwen J.G."/>
            <person name="Clay O.K."/>
            <person name="Klein B.S."/>
            <person name="Cuomo C.A."/>
        </authorList>
    </citation>
    <scope>NUCLEOTIDE SEQUENCE [LARGE SCALE GENOMIC DNA]</scope>
    <source>
        <strain evidence="3">ER-3 / ATCC MYA-2586</strain>
    </source>
</reference>
<dbReference type="PANTHER" id="PTHR37844">
    <property type="entry name" value="SER/THR PROTEIN PHOSPHATASE SUPERFAMILY (AFU_ORTHOLOGUE AFUA_1G14840)"/>
    <property type="match status" value="1"/>
</dbReference>
<proteinExistence type="predicted"/>
<evidence type="ECO:0000259" key="1">
    <source>
        <dbReference type="Pfam" id="PF00149"/>
    </source>
</evidence>
<dbReference type="GeneID" id="69027336"/>
<evidence type="ECO:0000313" key="3">
    <source>
        <dbReference type="Proteomes" id="UP000002039"/>
    </source>
</evidence>
<name>A0ABP2F4P7_AJEDR</name>
<dbReference type="RefSeq" id="XP_045276963.1">
    <property type="nucleotide sequence ID" value="XM_045420982.1"/>
</dbReference>
<dbReference type="SUPFAM" id="SSF56300">
    <property type="entry name" value="Metallo-dependent phosphatases"/>
    <property type="match status" value="1"/>
</dbReference>
<dbReference type="Gene3D" id="3.60.21.10">
    <property type="match status" value="1"/>
</dbReference>
<protein>
    <submittedName>
        <fullName evidence="2">Ser/Thr protein phosphatase</fullName>
    </submittedName>
</protein>
<gene>
    <name evidence="2" type="ORF">BDCG_05312</name>
</gene>
<sequence length="300" mass="34475">MMALSRLLSPFHSRKRLRVQIMSDLHLEVCQQYANFHITPRADRLILAGDIGRLADYEAFRDFLHLQCEQFLEVYLVLGNHEFFGVSREQGLRLAYMLQQEPGLKDKLTVMNQKRVDLQDITLLGCTLHSHIPPEDEESVRSTVNDFRHIEGWTVSKHVTEHFSDVKWLADEITSIRQTESALKRKIVVISHHAPSTKGTSRPLDEGSPYNSAFATNLLDGDTQSFFETVQCWIFGHTHYSTDILRGRTRLVSNQRGYVFPNKENNGSKAPDSFMSKVMKPRVKGKQTQDTFNPEMVIEV</sequence>